<keyword evidence="3" id="KW-1185">Reference proteome</keyword>
<reference evidence="2 3" key="1">
    <citation type="journal article" date="2023" name="Plants (Basel)">
        <title>Bridging the Gap: Combining Genomics and Transcriptomics Approaches to Understand Stylosanthes scabra, an Orphan Legume from the Brazilian Caatinga.</title>
        <authorList>
            <person name="Ferreira-Neto J.R.C."/>
            <person name="da Silva M.D."/>
            <person name="Binneck E."/>
            <person name="de Melo N.F."/>
            <person name="da Silva R.H."/>
            <person name="de Melo A.L.T.M."/>
            <person name="Pandolfi V."/>
            <person name="Bustamante F.O."/>
            <person name="Brasileiro-Vidal A.C."/>
            <person name="Benko-Iseppon A.M."/>
        </authorList>
    </citation>
    <scope>NUCLEOTIDE SEQUENCE [LARGE SCALE GENOMIC DNA]</scope>
    <source>
        <tissue evidence="2">Leaves</tissue>
    </source>
</reference>
<feature type="region of interest" description="Disordered" evidence="1">
    <location>
        <begin position="65"/>
        <end position="136"/>
    </location>
</feature>
<dbReference type="EMBL" id="JASCZI010152054">
    <property type="protein sequence ID" value="MED6175274.1"/>
    <property type="molecule type" value="Genomic_DNA"/>
</dbReference>
<evidence type="ECO:0000313" key="3">
    <source>
        <dbReference type="Proteomes" id="UP001341840"/>
    </source>
</evidence>
<comment type="caution">
    <text evidence="2">The sequence shown here is derived from an EMBL/GenBank/DDBJ whole genome shotgun (WGS) entry which is preliminary data.</text>
</comment>
<protein>
    <submittedName>
        <fullName evidence="2">Uncharacterized protein</fullName>
    </submittedName>
</protein>
<gene>
    <name evidence="2" type="ORF">PIB30_076899</name>
</gene>
<sequence>MQENRHHFCAIALKALPIAYRGSFLKRSRRLMAKDTLLIVYGDAFKVRLGVPLLRLLSTPKPSALHYTTSSQQKPSALTHHHQPRGPTTIHRHPRPPQTHSCCHDLLHGEPLSRSHSNTSHHHRRKSASLQHSLVTAPRAISSPSLRCRPCEVFRRRFQPF</sequence>
<evidence type="ECO:0000313" key="2">
    <source>
        <dbReference type="EMBL" id="MED6175274.1"/>
    </source>
</evidence>
<proteinExistence type="predicted"/>
<name>A0ABU6VQH0_9FABA</name>
<dbReference type="Proteomes" id="UP001341840">
    <property type="component" value="Unassembled WGS sequence"/>
</dbReference>
<organism evidence="2 3">
    <name type="scientific">Stylosanthes scabra</name>
    <dbReference type="NCBI Taxonomy" id="79078"/>
    <lineage>
        <taxon>Eukaryota</taxon>
        <taxon>Viridiplantae</taxon>
        <taxon>Streptophyta</taxon>
        <taxon>Embryophyta</taxon>
        <taxon>Tracheophyta</taxon>
        <taxon>Spermatophyta</taxon>
        <taxon>Magnoliopsida</taxon>
        <taxon>eudicotyledons</taxon>
        <taxon>Gunneridae</taxon>
        <taxon>Pentapetalae</taxon>
        <taxon>rosids</taxon>
        <taxon>fabids</taxon>
        <taxon>Fabales</taxon>
        <taxon>Fabaceae</taxon>
        <taxon>Papilionoideae</taxon>
        <taxon>50 kb inversion clade</taxon>
        <taxon>dalbergioids sensu lato</taxon>
        <taxon>Dalbergieae</taxon>
        <taxon>Pterocarpus clade</taxon>
        <taxon>Stylosanthes</taxon>
    </lineage>
</organism>
<feature type="compositionally biased region" description="Basic residues" evidence="1">
    <location>
        <begin position="79"/>
        <end position="95"/>
    </location>
</feature>
<feature type="compositionally biased region" description="Polar residues" evidence="1">
    <location>
        <begin position="66"/>
        <end position="76"/>
    </location>
</feature>
<accession>A0ABU6VQH0</accession>
<evidence type="ECO:0000256" key="1">
    <source>
        <dbReference type="SAM" id="MobiDB-lite"/>
    </source>
</evidence>
<feature type="compositionally biased region" description="Basic and acidic residues" evidence="1">
    <location>
        <begin position="102"/>
        <end position="113"/>
    </location>
</feature>